<organism evidence="7 8">
    <name type="scientific">Methyloversatilis universalis (strain ATCC BAA-1314 / DSM 25237 / JCM 13912 / CCUG 52030 / FAM5)</name>
    <dbReference type="NCBI Taxonomy" id="1000565"/>
    <lineage>
        <taxon>Bacteria</taxon>
        <taxon>Pseudomonadati</taxon>
        <taxon>Pseudomonadota</taxon>
        <taxon>Betaproteobacteria</taxon>
        <taxon>Nitrosomonadales</taxon>
        <taxon>Sterolibacteriaceae</taxon>
        <taxon>Methyloversatilis</taxon>
    </lineage>
</organism>
<evidence type="ECO:0000256" key="2">
    <source>
        <dbReference type="ARBA" id="ARBA00007261"/>
    </source>
</evidence>
<dbReference type="eggNOG" id="COG0612">
    <property type="taxonomic scope" value="Bacteria"/>
</dbReference>
<evidence type="ECO:0000313" key="8">
    <source>
        <dbReference type="Proteomes" id="UP000005019"/>
    </source>
</evidence>
<gene>
    <name evidence="7" type="ORF">METUNv1_03798</name>
</gene>
<dbReference type="SUPFAM" id="SSF63411">
    <property type="entry name" value="LuxS/MPP-like metallohydrolase"/>
    <property type="match status" value="2"/>
</dbReference>
<dbReference type="InterPro" id="IPR001431">
    <property type="entry name" value="Pept_M16_Zn_BS"/>
</dbReference>
<dbReference type="RefSeq" id="WP_008064429.1">
    <property type="nucleotide sequence ID" value="NZ_AFHG01000059.1"/>
</dbReference>
<dbReference type="InterPro" id="IPR011765">
    <property type="entry name" value="Pept_M16_N"/>
</dbReference>
<dbReference type="PANTHER" id="PTHR11851:SF49">
    <property type="entry name" value="MITOCHONDRIAL-PROCESSING PEPTIDASE SUBUNIT ALPHA"/>
    <property type="match status" value="1"/>
</dbReference>
<dbReference type="MEROPS" id="M16.019"/>
<reference evidence="7 8" key="1">
    <citation type="journal article" date="2011" name="J. Bacteriol.">
        <title>Genome sequence of Methyloversatilis universalis FAM5T, a methylotrophic representative of the order Rhodocyclales.</title>
        <authorList>
            <person name="Kittichotirat W."/>
            <person name="Good N.M."/>
            <person name="Hall R."/>
            <person name="Bringel F."/>
            <person name="Lajus A."/>
            <person name="Medigue C."/>
            <person name="Smalley N.E."/>
            <person name="Beck D."/>
            <person name="Bumgarner R."/>
            <person name="Vuilleumier S."/>
            <person name="Kalyuzhnaya M.G."/>
        </authorList>
    </citation>
    <scope>NUCLEOTIDE SEQUENCE [LARGE SCALE GENOMIC DNA]</scope>
    <source>
        <strain evidence="8">ATCC BAA-1314 / JCM 13912 / FAM5</strain>
    </source>
</reference>
<dbReference type="AlphaFoldDB" id="F5RHK1"/>
<feature type="signal peptide" evidence="4">
    <location>
        <begin position="1"/>
        <end position="28"/>
    </location>
</feature>
<evidence type="ECO:0000256" key="3">
    <source>
        <dbReference type="RuleBase" id="RU004447"/>
    </source>
</evidence>
<comment type="caution">
    <text evidence="7">The sequence shown here is derived from an EMBL/GenBank/DDBJ whole genome shotgun (WGS) entry which is preliminary data.</text>
</comment>
<dbReference type="OrthoDB" id="9811314at2"/>
<evidence type="ECO:0000313" key="7">
    <source>
        <dbReference type="EMBL" id="EGK69833.1"/>
    </source>
</evidence>
<evidence type="ECO:0000259" key="5">
    <source>
        <dbReference type="Pfam" id="PF00675"/>
    </source>
</evidence>
<feature type="domain" description="Peptidase M16 C-terminal" evidence="6">
    <location>
        <begin position="196"/>
        <end position="375"/>
    </location>
</feature>
<feature type="domain" description="Peptidase M16 N-terminal" evidence="5">
    <location>
        <begin position="41"/>
        <end position="186"/>
    </location>
</feature>
<protein>
    <submittedName>
        <fullName evidence="7">Peptidase M16</fullName>
    </submittedName>
</protein>
<keyword evidence="4" id="KW-0732">Signal</keyword>
<evidence type="ECO:0000259" key="6">
    <source>
        <dbReference type="Pfam" id="PF05193"/>
    </source>
</evidence>
<proteinExistence type="inferred from homology"/>
<dbReference type="Gene3D" id="3.30.830.10">
    <property type="entry name" value="Metalloenzyme, LuxS/M16 peptidase-like"/>
    <property type="match status" value="2"/>
</dbReference>
<comment type="similarity">
    <text evidence="2 3">Belongs to the peptidase M16 family.</text>
</comment>
<dbReference type="GO" id="GO:0046872">
    <property type="term" value="F:metal ion binding"/>
    <property type="evidence" value="ECO:0007669"/>
    <property type="project" value="InterPro"/>
</dbReference>
<feature type="chain" id="PRO_5003325982" evidence="4">
    <location>
        <begin position="29"/>
        <end position="461"/>
    </location>
</feature>
<dbReference type="GO" id="GO:0004222">
    <property type="term" value="F:metalloendopeptidase activity"/>
    <property type="evidence" value="ECO:0007669"/>
    <property type="project" value="InterPro"/>
</dbReference>
<dbReference type="PROSITE" id="PS00143">
    <property type="entry name" value="INSULINASE"/>
    <property type="match status" value="1"/>
</dbReference>
<name>F5RHK1_METUF</name>
<dbReference type="InterPro" id="IPR007863">
    <property type="entry name" value="Peptidase_M16_C"/>
</dbReference>
<dbReference type="EMBL" id="AFHG01000059">
    <property type="protein sequence ID" value="EGK69833.1"/>
    <property type="molecule type" value="Genomic_DNA"/>
</dbReference>
<evidence type="ECO:0000256" key="1">
    <source>
        <dbReference type="ARBA" id="ARBA00001947"/>
    </source>
</evidence>
<evidence type="ECO:0000256" key="4">
    <source>
        <dbReference type="SAM" id="SignalP"/>
    </source>
</evidence>
<keyword evidence="8" id="KW-1185">Reference proteome</keyword>
<dbReference type="GO" id="GO:0006508">
    <property type="term" value="P:proteolysis"/>
    <property type="evidence" value="ECO:0007669"/>
    <property type="project" value="InterPro"/>
</dbReference>
<dbReference type="Pfam" id="PF00675">
    <property type="entry name" value="Peptidase_M16"/>
    <property type="match status" value="1"/>
</dbReference>
<dbReference type="PANTHER" id="PTHR11851">
    <property type="entry name" value="METALLOPROTEASE"/>
    <property type="match status" value="1"/>
</dbReference>
<accession>F5RHK1</accession>
<dbReference type="InterPro" id="IPR050361">
    <property type="entry name" value="MPP/UQCRC_Complex"/>
</dbReference>
<dbReference type="Pfam" id="PF05193">
    <property type="entry name" value="Peptidase_M16_C"/>
    <property type="match status" value="1"/>
</dbReference>
<dbReference type="STRING" id="1000565.METUNv1_03798"/>
<dbReference type="Proteomes" id="UP000005019">
    <property type="component" value="Unassembled WGS sequence"/>
</dbReference>
<comment type="cofactor">
    <cofactor evidence="1">
        <name>Zn(2+)</name>
        <dbReference type="ChEBI" id="CHEBI:29105"/>
    </cofactor>
</comment>
<sequence>MELRRFSRGFALCSALAALLAPISPARANPYETRLDNGLHVIVKEDHRAPVAMHMVWYRVGAIDEHDGTTGIAHLLEHMMFKGTKTLKPGEFNEIVARAGGNDNAFTSHDYTAYFQRVPAAALPKMIELEADRMRNLVISDDEFARELKVVMEERRLRTDDQPQSQLHEQLMATAFIAHPYRRPVIGWMNDLENMRPDDARDWYRRWYAPNNAYVVVVGDVDHKKVFEQVKKAYGHMKPVQLPVRKMTAEPVQTGERRITVKAPAELPQLAMTWKVPKLVDVSNDREPYALEVLAGILDGHAASRLPKALVRGSQVAVEVGAYYDATARGETTFMLGGTPAKGHSVAELEAALRAEVKRIADEGVSEAELERIKTLTVAAQVYKLDSTYVQAMEIGRMEASGYRWQDADLMLEKLKSVTAAEVQAVARKYFGSDTLTVAVLDPQPLDPNAKPRAKPAGLRH</sequence>
<dbReference type="InterPro" id="IPR011249">
    <property type="entry name" value="Metalloenz_LuxS/M16"/>
</dbReference>